<evidence type="ECO:0000256" key="1">
    <source>
        <dbReference type="SAM" id="SignalP"/>
    </source>
</evidence>
<comment type="caution">
    <text evidence="2">The sequence shown here is derived from an EMBL/GenBank/DDBJ whole genome shotgun (WGS) entry which is preliminary data.</text>
</comment>
<accession>A0A0F4QVW9</accession>
<evidence type="ECO:0000313" key="2">
    <source>
        <dbReference type="EMBL" id="KJZ11405.1"/>
    </source>
</evidence>
<dbReference type="OrthoDB" id="9893071at2"/>
<evidence type="ECO:0000313" key="3">
    <source>
        <dbReference type="Proteomes" id="UP000033452"/>
    </source>
</evidence>
<organism evidence="2 3">
    <name type="scientific">Pseudoalteromonas rubra</name>
    <dbReference type="NCBI Taxonomy" id="43658"/>
    <lineage>
        <taxon>Bacteria</taxon>
        <taxon>Pseudomonadati</taxon>
        <taxon>Pseudomonadota</taxon>
        <taxon>Gammaproteobacteria</taxon>
        <taxon>Alteromonadales</taxon>
        <taxon>Pseudoalteromonadaceae</taxon>
        <taxon>Pseudoalteromonas</taxon>
    </lineage>
</organism>
<keyword evidence="3" id="KW-1185">Reference proteome</keyword>
<dbReference type="Proteomes" id="UP000033452">
    <property type="component" value="Unassembled WGS sequence"/>
</dbReference>
<proteinExistence type="predicted"/>
<feature type="signal peptide" evidence="1">
    <location>
        <begin position="1"/>
        <end position="18"/>
    </location>
</feature>
<feature type="chain" id="PRO_5002476020" evidence="1">
    <location>
        <begin position="19"/>
        <end position="124"/>
    </location>
</feature>
<protein>
    <submittedName>
        <fullName evidence="2">Uncharacterized protein</fullName>
    </submittedName>
</protein>
<gene>
    <name evidence="2" type="ORF">TW77_05860</name>
</gene>
<dbReference type="AlphaFoldDB" id="A0A0F4QVW9"/>
<keyword evidence="1" id="KW-0732">Signal</keyword>
<sequence>MKKLLLAAAALTSAASFAGSADMERAFFDKIVEMQQHNRLSIHLDEKCKYLKPNVRNELEVASKKAGQLILAHPMNNMGSGANTFVDVKMHERSQEIPCNNKAKAQVEDTLRIARQFMVIMNQS</sequence>
<reference evidence="2 3" key="1">
    <citation type="journal article" date="2015" name="BMC Genomics">
        <title>Genome mining reveals unlocked bioactive potential of marine Gram-negative bacteria.</title>
        <authorList>
            <person name="Machado H."/>
            <person name="Sonnenschein E.C."/>
            <person name="Melchiorsen J."/>
            <person name="Gram L."/>
        </authorList>
    </citation>
    <scope>NUCLEOTIDE SEQUENCE [LARGE SCALE GENOMIC DNA]</scope>
    <source>
        <strain evidence="2 3">S2471</strain>
    </source>
</reference>
<dbReference type="RefSeq" id="WP_046004030.1">
    <property type="nucleotide sequence ID" value="NZ_JXYA01000010.1"/>
</dbReference>
<name>A0A0F4QVW9_9GAMM</name>
<dbReference type="EMBL" id="JXYA01000010">
    <property type="protein sequence ID" value="KJZ11405.1"/>
    <property type="molecule type" value="Genomic_DNA"/>
</dbReference>
<dbReference type="PATRIC" id="fig|43658.5.peg.1223"/>